<dbReference type="GO" id="GO:0016829">
    <property type="term" value="F:lyase activity"/>
    <property type="evidence" value="ECO:0007669"/>
    <property type="project" value="UniProtKB-KW"/>
</dbReference>
<evidence type="ECO:0000313" key="8">
    <source>
        <dbReference type="EMBL" id="GGY94494.1"/>
    </source>
</evidence>
<protein>
    <submittedName>
        <fullName evidence="8">Citryl-CoA lyase</fullName>
    </submittedName>
</protein>
<accession>A0A918PBJ4</accession>
<evidence type="ECO:0000256" key="3">
    <source>
        <dbReference type="ARBA" id="ARBA00022723"/>
    </source>
</evidence>
<dbReference type="Pfam" id="PF03328">
    <property type="entry name" value="HpcH_HpaI"/>
    <property type="match status" value="1"/>
</dbReference>
<reference evidence="8" key="1">
    <citation type="journal article" date="2014" name="Int. J. Syst. Evol. Microbiol.">
        <title>Complete genome sequence of Corynebacterium casei LMG S-19264T (=DSM 44701T), isolated from a smear-ripened cheese.</title>
        <authorList>
            <consortium name="US DOE Joint Genome Institute (JGI-PGF)"/>
            <person name="Walter F."/>
            <person name="Albersmeier A."/>
            <person name="Kalinowski J."/>
            <person name="Ruckert C."/>
        </authorList>
    </citation>
    <scope>NUCLEOTIDE SEQUENCE</scope>
    <source>
        <strain evidence="8">KCTC 32255</strain>
    </source>
</reference>
<dbReference type="GO" id="GO:0006107">
    <property type="term" value="P:oxaloacetate metabolic process"/>
    <property type="evidence" value="ECO:0007669"/>
    <property type="project" value="TreeGrafter"/>
</dbReference>
<evidence type="ECO:0000256" key="4">
    <source>
        <dbReference type="ARBA" id="ARBA00022842"/>
    </source>
</evidence>
<dbReference type="PANTHER" id="PTHR32308:SF0">
    <property type="entry name" value="HPCH_HPAI ALDOLASE_CITRATE LYASE DOMAIN-CONTAINING PROTEIN"/>
    <property type="match status" value="1"/>
</dbReference>
<dbReference type="EMBL" id="BMZA01000001">
    <property type="protein sequence ID" value="GGY94494.1"/>
    <property type="molecule type" value="Genomic_DNA"/>
</dbReference>
<reference evidence="8" key="2">
    <citation type="submission" date="2020-09" db="EMBL/GenBank/DDBJ databases">
        <authorList>
            <person name="Sun Q."/>
            <person name="Kim S."/>
        </authorList>
    </citation>
    <scope>NUCLEOTIDE SEQUENCE</scope>
    <source>
        <strain evidence="8">KCTC 32255</strain>
    </source>
</reference>
<dbReference type="SUPFAM" id="SSF51621">
    <property type="entry name" value="Phosphoenolpyruvate/pyruvate domain"/>
    <property type="match status" value="1"/>
</dbReference>
<comment type="cofactor">
    <cofactor evidence="1">
        <name>Mg(2+)</name>
        <dbReference type="ChEBI" id="CHEBI:18420"/>
    </cofactor>
</comment>
<keyword evidence="3 6" id="KW-0479">Metal-binding</keyword>
<evidence type="ECO:0000313" key="9">
    <source>
        <dbReference type="Proteomes" id="UP000648075"/>
    </source>
</evidence>
<dbReference type="GO" id="GO:0000287">
    <property type="term" value="F:magnesium ion binding"/>
    <property type="evidence" value="ECO:0007669"/>
    <property type="project" value="TreeGrafter"/>
</dbReference>
<evidence type="ECO:0000256" key="5">
    <source>
        <dbReference type="PIRSR" id="PIRSR015582-1"/>
    </source>
</evidence>
<dbReference type="InterPro" id="IPR011206">
    <property type="entry name" value="Citrate_lyase_beta/mcl1/mcl2"/>
</dbReference>
<organism evidence="8 9">
    <name type="scientific">Novosphingobium colocasiae</name>
    <dbReference type="NCBI Taxonomy" id="1256513"/>
    <lineage>
        <taxon>Bacteria</taxon>
        <taxon>Pseudomonadati</taxon>
        <taxon>Pseudomonadota</taxon>
        <taxon>Alphaproteobacteria</taxon>
        <taxon>Sphingomonadales</taxon>
        <taxon>Sphingomonadaceae</taxon>
        <taxon>Novosphingobium</taxon>
    </lineage>
</organism>
<proteinExistence type="inferred from homology"/>
<dbReference type="Gene3D" id="3.20.20.60">
    <property type="entry name" value="Phosphoenolpyruvate-binding domains"/>
    <property type="match status" value="1"/>
</dbReference>
<dbReference type="RefSeq" id="WP_189619657.1">
    <property type="nucleotide sequence ID" value="NZ_BMZA01000001.1"/>
</dbReference>
<feature type="binding site" evidence="6">
    <location>
        <position position="134"/>
    </location>
    <ligand>
        <name>Mg(2+)</name>
        <dbReference type="ChEBI" id="CHEBI:18420"/>
    </ligand>
</feature>
<dbReference type="InterPro" id="IPR040442">
    <property type="entry name" value="Pyrv_kinase-like_dom_sf"/>
</dbReference>
<feature type="binding site" evidence="5">
    <location>
        <position position="134"/>
    </location>
    <ligand>
        <name>substrate</name>
    </ligand>
</feature>
<feature type="binding site" evidence="5">
    <location>
        <position position="70"/>
    </location>
    <ligand>
        <name>substrate</name>
    </ligand>
</feature>
<sequence>MTLRSWLIVPGHSEKQLAQAPRAGADVVVVDLCATVPAAEKAAARALSAEWLRAFREPVSGGQGMARWVRISPFDSGLWREDLLAALAGAADGVILPHAAGPEAVRQLGIELYEFEQKLGVPANSTLILPIVGETPRTALGIADYAEAVHPRLAGLTWRPDGLADALGIGRDTGSGALGDPFAYVRATCLLTARATDLAALDAPCETWEDEAVLRGAIMSARRDGFTGMFAIHPAQVPAINAAFSNDPFTMPVVTAAADHVAAIPQVSAAAAPSVAAQVQPGLMPGLIRRAPILRST</sequence>
<comment type="similarity">
    <text evidence="2">Belongs to the HpcH/HpaI aldolase family.</text>
</comment>
<comment type="caution">
    <text evidence="8">The sequence shown here is derived from an EMBL/GenBank/DDBJ whole genome shotgun (WGS) entry which is preliminary data.</text>
</comment>
<dbReference type="InterPro" id="IPR005000">
    <property type="entry name" value="Aldolase/citrate-lyase_domain"/>
</dbReference>
<evidence type="ECO:0000256" key="2">
    <source>
        <dbReference type="ARBA" id="ARBA00005568"/>
    </source>
</evidence>
<keyword evidence="4 6" id="KW-0460">Magnesium</keyword>
<dbReference type="InterPro" id="IPR015813">
    <property type="entry name" value="Pyrv/PenolPyrv_kinase-like_dom"/>
</dbReference>
<evidence type="ECO:0000256" key="6">
    <source>
        <dbReference type="PIRSR" id="PIRSR015582-2"/>
    </source>
</evidence>
<keyword evidence="8" id="KW-0456">Lyase</keyword>
<dbReference type="PANTHER" id="PTHR32308">
    <property type="entry name" value="LYASE BETA SUBUNIT, PUTATIVE (AFU_ORTHOLOGUE AFUA_4G13030)-RELATED"/>
    <property type="match status" value="1"/>
</dbReference>
<name>A0A918PBJ4_9SPHN</name>
<gene>
    <name evidence="8" type="ORF">GCM10011614_06890</name>
</gene>
<evidence type="ECO:0000259" key="7">
    <source>
        <dbReference type="Pfam" id="PF03328"/>
    </source>
</evidence>
<dbReference type="PIRSF" id="PIRSF015582">
    <property type="entry name" value="Cit_lyase_B"/>
    <property type="match status" value="1"/>
</dbReference>
<evidence type="ECO:0000256" key="1">
    <source>
        <dbReference type="ARBA" id="ARBA00001946"/>
    </source>
</evidence>
<dbReference type="Proteomes" id="UP000648075">
    <property type="component" value="Unassembled WGS sequence"/>
</dbReference>
<dbReference type="AlphaFoldDB" id="A0A918PBJ4"/>
<keyword evidence="9" id="KW-1185">Reference proteome</keyword>
<feature type="domain" description="HpcH/HpaI aldolase/citrate lyase" evidence="7">
    <location>
        <begin position="4"/>
        <end position="234"/>
    </location>
</feature>